<dbReference type="PATRIC" id="fig|292563.3.peg.1116"/>
<protein>
    <submittedName>
        <fullName evidence="2">WD-40 repeat-containing protein</fullName>
    </submittedName>
</protein>
<dbReference type="EMBL" id="CP003940">
    <property type="protein sequence ID" value="AFZ47036.1"/>
    <property type="molecule type" value="Genomic_DNA"/>
</dbReference>
<dbReference type="STRING" id="292563.Cyast_1067"/>
<proteinExistence type="inferred from homology"/>
<evidence type="ECO:0000256" key="1">
    <source>
        <dbReference type="ARBA" id="ARBA00009820"/>
    </source>
</evidence>
<gene>
    <name evidence="2" type="ordered locus">Cyast_1067</name>
</gene>
<evidence type="ECO:0000313" key="2">
    <source>
        <dbReference type="EMBL" id="AFZ47036.1"/>
    </source>
</evidence>
<dbReference type="Proteomes" id="UP000010483">
    <property type="component" value="Chromosome"/>
</dbReference>
<evidence type="ECO:0000313" key="3">
    <source>
        <dbReference type="Proteomes" id="UP000010483"/>
    </source>
</evidence>
<dbReference type="Gene3D" id="2.120.10.30">
    <property type="entry name" value="TolB, C-terminal domain"/>
    <property type="match status" value="1"/>
</dbReference>
<name>K9YJA8_CYASC</name>
<dbReference type="InterPro" id="IPR011042">
    <property type="entry name" value="6-blade_b-propeller_TolB-like"/>
</dbReference>
<dbReference type="HOGENOM" id="CLU_101699_1_0_3"/>
<accession>K9YJA8</accession>
<comment type="similarity">
    <text evidence="1">Belongs to the TolB family.</text>
</comment>
<dbReference type="eggNOG" id="COG0823">
    <property type="taxonomic scope" value="Bacteria"/>
</dbReference>
<sequence length="203" mass="22997">MLINFLVFSSIKELTKVGHILNLQPATRSLKPNHNVKRIFFLPALMALTITGCSNYPRTLNFPFDNGGRGLNSRSSELNPYIAGNFITFTSDRNGSQDIYLFDARNRRLIDLPGLNAFDEIATNPTISEDGRYLVFMVVKQGQSGLYLYDRTTQQKRVLIPQNNREIRNPMISSNGERIVFETANNGQWDIVVTDIRGNPINN</sequence>
<keyword evidence="3" id="KW-1185">Reference proteome</keyword>
<dbReference type="PANTHER" id="PTHR36842">
    <property type="entry name" value="PROTEIN TOLB HOMOLOG"/>
    <property type="match status" value="1"/>
</dbReference>
<dbReference type="InterPro" id="IPR011659">
    <property type="entry name" value="WD40"/>
</dbReference>
<dbReference type="AlphaFoldDB" id="K9YJA8"/>
<dbReference type="BioCyc" id="CSTA292563:G1353-1077-MONOMER"/>
<reference evidence="3" key="1">
    <citation type="journal article" date="2013" name="Proc. Natl. Acad. Sci. U.S.A.">
        <title>Improving the coverage of the cyanobacterial phylum using diversity-driven genome sequencing.</title>
        <authorList>
            <person name="Shih P.M."/>
            <person name="Wu D."/>
            <person name="Latifi A."/>
            <person name="Axen S.D."/>
            <person name="Fewer D.P."/>
            <person name="Talla E."/>
            <person name="Calteau A."/>
            <person name="Cai F."/>
            <person name="Tandeau de Marsac N."/>
            <person name="Rippka R."/>
            <person name="Herdman M."/>
            <person name="Sivonen K."/>
            <person name="Coursin T."/>
            <person name="Laurent T."/>
            <person name="Goodwin L."/>
            <person name="Nolan M."/>
            <person name="Davenport K.W."/>
            <person name="Han C.S."/>
            <person name="Rubin E.M."/>
            <person name="Eisen J.A."/>
            <person name="Woyke T."/>
            <person name="Gugger M."/>
            <person name="Kerfeld C.A."/>
        </authorList>
    </citation>
    <scope>NUCLEOTIDE SEQUENCE [LARGE SCALE GENOMIC DNA]</scope>
    <source>
        <strain evidence="3">ATCC 29140 / PCC 7202</strain>
    </source>
</reference>
<organism evidence="2 3">
    <name type="scientific">Cyanobacterium stanieri (strain ATCC 29140 / PCC 7202)</name>
    <dbReference type="NCBI Taxonomy" id="292563"/>
    <lineage>
        <taxon>Bacteria</taxon>
        <taxon>Bacillati</taxon>
        <taxon>Cyanobacteriota</taxon>
        <taxon>Cyanophyceae</taxon>
        <taxon>Oscillatoriophycideae</taxon>
        <taxon>Chroococcales</taxon>
        <taxon>Geminocystaceae</taxon>
        <taxon>Cyanobacterium</taxon>
    </lineage>
</organism>
<dbReference type="SUPFAM" id="SSF69304">
    <property type="entry name" value="Tricorn protease N-terminal domain"/>
    <property type="match status" value="1"/>
</dbReference>
<dbReference type="Pfam" id="PF07676">
    <property type="entry name" value="PD40"/>
    <property type="match status" value="2"/>
</dbReference>
<dbReference type="KEGG" id="csn:Cyast_1067"/>
<dbReference type="PANTHER" id="PTHR36842:SF1">
    <property type="entry name" value="PROTEIN TOLB"/>
    <property type="match status" value="1"/>
</dbReference>